<dbReference type="PANTHER" id="PTHR31896">
    <property type="entry name" value="FAMILY REGULATORY PROTEIN, PUTATIVE (AFU_ORTHOLOGUE AFUA_3G14730)-RELATED"/>
    <property type="match status" value="1"/>
</dbReference>
<sequence>MTIGYDKFDLDLLGQQPGLHLYTQLCFCFVNPTSISDGAIIDTLEGGLKRLSNHAFWIAGDIMNDGSDHDSTGTYSISRTRRDLHLVVEDHRKTPTYSMAELRDRNFPASDLQEQLYASRMTSPPSTGSTAVFEVKANFINGGLILTIVGHHQVMDMMGQAFLIRLLSRACADQTITEDELQILNTARANSIPLLEGHALAEAERKLQSTTPEHTANIDEPLKPLPELPVQQPSRECSWVFFNFTSSALTVLKSEAASTITSGYISTDDTMTAVVWKYLSIARTGRIGSKAITKLGRAVDVRRYLERPKTYPGLMQYMSHHSRTISQIKEESLGSIASELRVAVDPKTAKLAEDVRLLATKIAQTKDRSKFNFTGAFDPSTSLMLSSWAGVECYDLGFGLGLGLPEMVRRPSFTNVEGLGYFMPKCPNGDIALLLCARIEDLEQLKSDQAFIKYATYIG</sequence>
<dbReference type="EMBL" id="CAJPDQ010000024">
    <property type="protein sequence ID" value="CAF9925739.1"/>
    <property type="molecule type" value="Genomic_DNA"/>
</dbReference>
<organism evidence="3 4">
    <name type="scientific">Gomphillus americanus</name>
    <dbReference type="NCBI Taxonomy" id="1940652"/>
    <lineage>
        <taxon>Eukaryota</taxon>
        <taxon>Fungi</taxon>
        <taxon>Dikarya</taxon>
        <taxon>Ascomycota</taxon>
        <taxon>Pezizomycotina</taxon>
        <taxon>Lecanoromycetes</taxon>
        <taxon>OSLEUM clade</taxon>
        <taxon>Ostropomycetidae</taxon>
        <taxon>Ostropales</taxon>
        <taxon>Graphidaceae</taxon>
        <taxon>Gomphilloideae</taxon>
        <taxon>Gomphillus</taxon>
    </lineage>
</organism>
<dbReference type="PANTHER" id="PTHR31896:SF64">
    <property type="entry name" value="TRICHOTHECENE 3-O-ACETYLTRANSFERASE"/>
    <property type="match status" value="1"/>
</dbReference>
<dbReference type="OrthoDB" id="1862401at2759"/>
<reference evidence="3" key="1">
    <citation type="submission" date="2021-03" db="EMBL/GenBank/DDBJ databases">
        <authorList>
            <person name="Tagirdzhanova G."/>
        </authorList>
    </citation>
    <scope>NUCLEOTIDE SEQUENCE</scope>
</reference>
<dbReference type="GO" id="GO:0016740">
    <property type="term" value="F:transferase activity"/>
    <property type="evidence" value="ECO:0007669"/>
    <property type="project" value="UniProtKB-KW"/>
</dbReference>
<keyword evidence="1" id="KW-0808">Transferase</keyword>
<dbReference type="Pfam" id="PF22664">
    <property type="entry name" value="TRI-like_N"/>
    <property type="match status" value="1"/>
</dbReference>
<gene>
    <name evidence="3" type="ORF">GOMPHAMPRED_003953</name>
</gene>
<accession>A0A8H3FLU2</accession>
<evidence type="ECO:0000259" key="2">
    <source>
        <dbReference type="Pfam" id="PF22664"/>
    </source>
</evidence>
<name>A0A8H3FLU2_9LECA</name>
<dbReference type="InterPro" id="IPR051283">
    <property type="entry name" value="Sec_Metabolite_Acyltrans"/>
</dbReference>
<dbReference type="AlphaFoldDB" id="A0A8H3FLU2"/>
<comment type="caution">
    <text evidence="3">The sequence shown here is derived from an EMBL/GenBank/DDBJ whole genome shotgun (WGS) entry which is preliminary data.</text>
</comment>
<evidence type="ECO:0000313" key="3">
    <source>
        <dbReference type="EMBL" id="CAF9925739.1"/>
    </source>
</evidence>
<feature type="domain" description="Trichothecene 3-O-acetyltransferase-like N-terminal" evidence="2">
    <location>
        <begin position="21"/>
        <end position="171"/>
    </location>
</feature>
<proteinExistence type="predicted"/>
<protein>
    <recommendedName>
        <fullName evidence="2">Trichothecene 3-O-acetyltransferase-like N-terminal domain-containing protein</fullName>
    </recommendedName>
</protein>
<dbReference type="InterPro" id="IPR054710">
    <property type="entry name" value="Tri101-like_N"/>
</dbReference>
<evidence type="ECO:0000256" key="1">
    <source>
        <dbReference type="ARBA" id="ARBA00022679"/>
    </source>
</evidence>
<dbReference type="Gene3D" id="3.30.559.10">
    <property type="entry name" value="Chloramphenicol acetyltransferase-like domain"/>
    <property type="match status" value="2"/>
</dbReference>
<dbReference type="Proteomes" id="UP000664169">
    <property type="component" value="Unassembled WGS sequence"/>
</dbReference>
<evidence type="ECO:0000313" key="4">
    <source>
        <dbReference type="Proteomes" id="UP000664169"/>
    </source>
</evidence>
<dbReference type="InterPro" id="IPR023213">
    <property type="entry name" value="CAT-like_dom_sf"/>
</dbReference>
<keyword evidence="4" id="KW-1185">Reference proteome</keyword>